<evidence type="ECO:0000313" key="1">
    <source>
        <dbReference type="EMBL" id="CZR58074.1"/>
    </source>
</evidence>
<dbReference type="Proteomes" id="UP000184330">
    <property type="component" value="Unassembled WGS sequence"/>
</dbReference>
<sequence>MGSFDAVPSKLAPAKIFISILDADDIKVFVLGNPIDRPETSEALYRGPASFHVEAALELEQADREESGLLGLGCDLDRTDAMSEAVYAGMNLPTDAVLRSLQLDICDLLKWRDFERRYDERQRRKMVKELGEGEMPGQGE</sequence>
<keyword evidence="2" id="KW-1185">Reference proteome</keyword>
<proteinExistence type="predicted"/>
<dbReference type="AlphaFoldDB" id="A0A1L7WZ84"/>
<dbReference type="EMBL" id="FJOG01000011">
    <property type="protein sequence ID" value="CZR58074.1"/>
    <property type="molecule type" value="Genomic_DNA"/>
</dbReference>
<name>A0A1L7WZ84_9HELO</name>
<accession>A0A1L7WZ84</accession>
<gene>
    <name evidence="1" type="ORF">PAC_07964</name>
</gene>
<evidence type="ECO:0000313" key="2">
    <source>
        <dbReference type="Proteomes" id="UP000184330"/>
    </source>
</evidence>
<reference evidence="1 2" key="1">
    <citation type="submission" date="2016-03" db="EMBL/GenBank/DDBJ databases">
        <authorList>
            <person name="Ploux O."/>
        </authorList>
    </citation>
    <scope>NUCLEOTIDE SEQUENCE [LARGE SCALE GENOMIC DNA]</scope>
    <source>
        <strain evidence="1 2">UAMH 11012</strain>
    </source>
</reference>
<protein>
    <submittedName>
        <fullName evidence="1">Uncharacterized protein</fullName>
    </submittedName>
</protein>
<organism evidence="1 2">
    <name type="scientific">Phialocephala subalpina</name>
    <dbReference type="NCBI Taxonomy" id="576137"/>
    <lineage>
        <taxon>Eukaryota</taxon>
        <taxon>Fungi</taxon>
        <taxon>Dikarya</taxon>
        <taxon>Ascomycota</taxon>
        <taxon>Pezizomycotina</taxon>
        <taxon>Leotiomycetes</taxon>
        <taxon>Helotiales</taxon>
        <taxon>Mollisiaceae</taxon>
        <taxon>Phialocephala</taxon>
        <taxon>Phialocephala fortinii species complex</taxon>
    </lineage>
</organism>